<comment type="similarity">
    <text evidence="1 6">Belongs to the carbamate kinase family.</text>
</comment>
<dbReference type="InterPro" id="IPR001048">
    <property type="entry name" value="Asp/Glu/Uridylate_kinase"/>
</dbReference>
<dbReference type="OMA" id="SMGPKIQ"/>
<dbReference type="PIRSF" id="PIRSF000723">
    <property type="entry name" value="Carbamate_kin"/>
    <property type="match status" value="1"/>
</dbReference>
<dbReference type="InterPro" id="IPR036393">
    <property type="entry name" value="AceGlu_kinase-like_sf"/>
</dbReference>
<evidence type="ECO:0000256" key="2">
    <source>
        <dbReference type="ARBA" id="ARBA00020752"/>
    </source>
</evidence>
<dbReference type="GO" id="GO:0019546">
    <property type="term" value="P:L-arginine deiminase pathway"/>
    <property type="evidence" value="ECO:0007669"/>
    <property type="project" value="TreeGrafter"/>
</dbReference>
<dbReference type="PRINTS" id="PR01469">
    <property type="entry name" value="CARBMTKINASE"/>
</dbReference>
<keyword evidence="4 6" id="KW-0418">Kinase</keyword>
<gene>
    <name evidence="8" type="ORF">SAMN05443661_11533</name>
</gene>
<reference evidence="8 9" key="1">
    <citation type="submission" date="2016-10" db="EMBL/GenBank/DDBJ databases">
        <authorList>
            <person name="de Groot N.N."/>
        </authorList>
    </citation>
    <scope>NUCLEOTIDE SEQUENCE [LARGE SCALE GENOMIC DNA]</scope>
    <source>
        <strain evidence="8 9">SP2</strain>
    </source>
</reference>
<dbReference type="Gene3D" id="3.40.1160.10">
    <property type="entry name" value="Acetylglutamate kinase-like"/>
    <property type="match status" value="1"/>
</dbReference>
<evidence type="ECO:0000256" key="5">
    <source>
        <dbReference type="NCBIfam" id="TIGR00746"/>
    </source>
</evidence>
<organism evidence="8 9">
    <name type="scientific">Natronobacterium gregoryi</name>
    <dbReference type="NCBI Taxonomy" id="44930"/>
    <lineage>
        <taxon>Archaea</taxon>
        <taxon>Methanobacteriati</taxon>
        <taxon>Methanobacteriota</taxon>
        <taxon>Stenosarchaea group</taxon>
        <taxon>Halobacteria</taxon>
        <taxon>Halobacteriales</taxon>
        <taxon>Natrialbaceae</taxon>
        <taxon>Natronobacterium</taxon>
    </lineage>
</organism>
<dbReference type="EMBL" id="FORO01000015">
    <property type="protein sequence ID" value="SFJ13422.1"/>
    <property type="molecule type" value="Genomic_DNA"/>
</dbReference>
<dbReference type="PANTHER" id="PTHR30409">
    <property type="entry name" value="CARBAMATE KINASE"/>
    <property type="match status" value="1"/>
</dbReference>
<sequence length="316" mass="34119">MSRFEWKVPMSYTVVALGGNALLRGGEGSIEDQRDTIQQTVPHFVDLHERGHELVFTHGNGPQVGQLLLQNEESTSAAEKPLDVLGAESQAQIGYLLQQQLREDLGETPATVITQTRVEADDSAFDEPTKRIGPFYDEDEADEKEFAVKEDTDGDGNVGYRRVVPSPQPVEIIETERIQTLVETGKPVISVGGGGVPVVEDGDGLTGVEAVIDKDRAAQVLATDIGADEFLVLTDVEAVYQNFGTEDEERLDELTTEEASELLESGEFGEGSMAPKVEACIEFVENGGDRAIITKPETATEALDGETGTKVVPADE</sequence>
<evidence type="ECO:0000256" key="3">
    <source>
        <dbReference type="ARBA" id="ARBA00022679"/>
    </source>
</evidence>
<feature type="domain" description="Aspartate/glutamate/uridylate kinase" evidence="7">
    <location>
        <begin position="13"/>
        <end position="294"/>
    </location>
</feature>
<dbReference type="PANTHER" id="PTHR30409:SF1">
    <property type="entry name" value="CARBAMATE KINASE-RELATED"/>
    <property type="match status" value="1"/>
</dbReference>
<dbReference type="GO" id="GO:0005829">
    <property type="term" value="C:cytosol"/>
    <property type="evidence" value="ECO:0007669"/>
    <property type="project" value="TreeGrafter"/>
</dbReference>
<dbReference type="AlphaFoldDB" id="A0A1I3NWC5"/>
<dbReference type="InterPro" id="IPR003964">
    <property type="entry name" value="Carb_kinase"/>
</dbReference>
<accession>A0A1I3NWC5</accession>
<protein>
    <recommendedName>
        <fullName evidence="2 5">Carbamate kinase</fullName>
    </recommendedName>
</protein>
<evidence type="ECO:0000256" key="6">
    <source>
        <dbReference type="PIRNR" id="PIRNR000723"/>
    </source>
</evidence>
<dbReference type="SUPFAM" id="SSF53633">
    <property type="entry name" value="Carbamate kinase-like"/>
    <property type="match status" value="1"/>
</dbReference>
<name>A0A1I3NWC5_9EURY</name>
<evidence type="ECO:0000313" key="8">
    <source>
        <dbReference type="EMBL" id="SFJ13422.1"/>
    </source>
</evidence>
<dbReference type="Pfam" id="PF00696">
    <property type="entry name" value="AA_kinase"/>
    <property type="match status" value="1"/>
</dbReference>
<evidence type="ECO:0000259" key="7">
    <source>
        <dbReference type="Pfam" id="PF00696"/>
    </source>
</evidence>
<dbReference type="NCBIfam" id="TIGR00746">
    <property type="entry name" value="arcC"/>
    <property type="match status" value="1"/>
</dbReference>
<dbReference type="CDD" id="cd04235">
    <property type="entry name" value="AAK_CK"/>
    <property type="match status" value="1"/>
</dbReference>
<evidence type="ECO:0000256" key="1">
    <source>
        <dbReference type="ARBA" id="ARBA00011066"/>
    </source>
</evidence>
<dbReference type="Proteomes" id="UP000182829">
    <property type="component" value="Unassembled WGS sequence"/>
</dbReference>
<dbReference type="GO" id="GO:0008804">
    <property type="term" value="F:carbamate kinase activity"/>
    <property type="evidence" value="ECO:0007669"/>
    <property type="project" value="UniProtKB-UniRule"/>
</dbReference>
<evidence type="ECO:0000313" key="9">
    <source>
        <dbReference type="Proteomes" id="UP000182829"/>
    </source>
</evidence>
<evidence type="ECO:0000256" key="4">
    <source>
        <dbReference type="ARBA" id="ARBA00022777"/>
    </source>
</evidence>
<dbReference type="FunFam" id="3.40.1160.10:FF:000007">
    <property type="entry name" value="Carbamate kinase"/>
    <property type="match status" value="1"/>
</dbReference>
<dbReference type="NCBIfam" id="NF009007">
    <property type="entry name" value="PRK12352.1"/>
    <property type="match status" value="1"/>
</dbReference>
<proteinExistence type="inferred from homology"/>
<keyword evidence="3 6" id="KW-0808">Transferase</keyword>